<dbReference type="Pfam" id="PF13365">
    <property type="entry name" value="Trypsin_2"/>
    <property type="match status" value="1"/>
</dbReference>
<gene>
    <name evidence="4" type="ORF">ITJ86_12640</name>
</gene>
<dbReference type="Proteomes" id="UP000611215">
    <property type="component" value="Unassembled WGS sequence"/>
</dbReference>
<name>A0ABS0EKT4_9FLAO</name>
<evidence type="ECO:0000256" key="3">
    <source>
        <dbReference type="ARBA" id="ARBA00022801"/>
    </source>
</evidence>
<evidence type="ECO:0000256" key="1">
    <source>
        <dbReference type="ARBA" id="ARBA00010541"/>
    </source>
</evidence>
<dbReference type="PANTHER" id="PTHR43343">
    <property type="entry name" value="PEPTIDASE S12"/>
    <property type="match status" value="1"/>
</dbReference>
<evidence type="ECO:0000313" key="4">
    <source>
        <dbReference type="EMBL" id="MBF8150751.1"/>
    </source>
</evidence>
<evidence type="ECO:0000256" key="2">
    <source>
        <dbReference type="ARBA" id="ARBA00022670"/>
    </source>
</evidence>
<comment type="similarity">
    <text evidence="1">Belongs to the peptidase S1C family.</text>
</comment>
<organism evidence="4 5">
    <name type="scientific">Winogradskyella marina</name>
    <dbReference type="NCBI Taxonomy" id="2785530"/>
    <lineage>
        <taxon>Bacteria</taxon>
        <taxon>Pseudomonadati</taxon>
        <taxon>Bacteroidota</taxon>
        <taxon>Flavobacteriia</taxon>
        <taxon>Flavobacteriales</taxon>
        <taxon>Flavobacteriaceae</taxon>
        <taxon>Winogradskyella</taxon>
    </lineage>
</organism>
<keyword evidence="5" id="KW-1185">Reference proteome</keyword>
<dbReference type="PRINTS" id="PR00834">
    <property type="entry name" value="PROTEASES2C"/>
</dbReference>
<dbReference type="InterPro" id="IPR051201">
    <property type="entry name" value="Chloro_Bact_Ser_Proteases"/>
</dbReference>
<protein>
    <submittedName>
        <fullName evidence="4">Trypsin-like peptidase domain-containing protein</fullName>
    </submittedName>
</protein>
<dbReference type="RefSeq" id="WP_195872010.1">
    <property type="nucleotide sequence ID" value="NZ_JADOET010000011.1"/>
</dbReference>
<evidence type="ECO:0000313" key="5">
    <source>
        <dbReference type="Proteomes" id="UP000611215"/>
    </source>
</evidence>
<sequence>MILVVNSCNSTKKVSEAHHASIEISDDESENSTEFVNAARLEVDKLVAANEHTPFEKLKEYRDKNFEANSGVELTRTEQTKKTGNQMYYHLQKSTLYIGSSYLCDRCPNVHLSAASGFVIHEDGVIVTNYHVIAPKDKFEYDGLFAIDHEGNVYVVTEVLSASKSNDLAILKVETKGKKLNALPLAENELIGEDIYVMGHPFKNTFFMTKGIISRKHVNSKGGNPRISITAEFGLGASGGPVVNDSGQVVGVVSATRAHYYGGNSKHKGDLQLLVKVAVPVSQLNKYVQ</sequence>
<accession>A0ABS0EKT4</accession>
<dbReference type="EMBL" id="JADOET010000011">
    <property type="protein sequence ID" value="MBF8150751.1"/>
    <property type="molecule type" value="Genomic_DNA"/>
</dbReference>
<dbReference type="InterPro" id="IPR009003">
    <property type="entry name" value="Peptidase_S1_PA"/>
</dbReference>
<reference evidence="4 5" key="1">
    <citation type="submission" date="2020-11" db="EMBL/GenBank/DDBJ databases">
        <title>Winogradskyella marina sp. nov., isolated from marine sediment.</title>
        <authorList>
            <person name="Bo J."/>
            <person name="Wang S."/>
            <person name="Song X."/>
            <person name="Du Z."/>
        </authorList>
    </citation>
    <scope>NUCLEOTIDE SEQUENCE [LARGE SCALE GENOMIC DNA]</scope>
    <source>
        <strain evidence="4 5">F6397</strain>
    </source>
</reference>
<dbReference type="InterPro" id="IPR043504">
    <property type="entry name" value="Peptidase_S1_PA_chymotrypsin"/>
</dbReference>
<proteinExistence type="inferred from homology"/>
<keyword evidence="3" id="KW-0378">Hydrolase</keyword>
<dbReference type="PANTHER" id="PTHR43343:SF3">
    <property type="entry name" value="PROTEASE DO-LIKE 8, CHLOROPLASTIC"/>
    <property type="match status" value="1"/>
</dbReference>
<dbReference type="SUPFAM" id="SSF50494">
    <property type="entry name" value="Trypsin-like serine proteases"/>
    <property type="match status" value="1"/>
</dbReference>
<comment type="caution">
    <text evidence="4">The sequence shown here is derived from an EMBL/GenBank/DDBJ whole genome shotgun (WGS) entry which is preliminary data.</text>
</comment>
<dbReference type="Gene3D" id="2.40.10.10">
    <property type="entry name" value="Trypsin-like serine proteases"/>
    <property type="match status" value="2"/>
</dbReference>
<keyword evidence="2" id="KW-0645">Protease</keyword>
<dbReference type="InterPro" id="IPR001940">
    <property type="entry name" value="Peptidase_S1C"/>
</dbReference>